<evidence type="ECO:0000259" key="1">
    <source>
        <dbReference type="Pfam" id="PF03992"/>
    </source>
</evidence>
<dbReference type="EMBL" id="RCDB01000003">
    <property type="protein sequence ID" value="RLK47438.1"/>
    <property type="molecule type" value="Genomic_DNA"/>
</dbReference>
<comment type="caution">
    <text evidence="2">The sequence shown here is derived from an EMBL/GenBank/DDBJ whole genome shotgun (WGS) entry which is preliminary data.</text>
</comment>
<dbReference type="Pfam" id="PF03992">
    <property type="entry name" value="ABM"/>
    <property type="match status" value="1"/>
</dbReference>
<reference evidence="2 3" key="1">
    <citation type="journal article" date="2015" name="Stand. Genomic Sci.">
        <title>Genomic Encyclopedia of Bacterial and Archaeal Type Strains, Phase III: the genomes of soil and plant-associated and newly described type strains.</title>
        <authorList>
            <person name="Whitman W.B."/>
            <person name="Woyke T."/>
            <person name="Klenk H.P."/>
            <person name="Zhou Y."/>
            <person name="Lilburn T.G."/>
            <person name="Beck B.J."/>
            <person name="De Vos P."/>
            <person name="Vandamme P."/>
            <person name="Eisen J.A."/>
            <person name="Garrity G."/>
            <person name="Hugenholtz P."/>
            <person name="Kyrpides N.C."/>
        </authorList>
    </citation>
    <scope>NUCLEOTIDE SEQUENCE [LARGE SCALE GENOMIC DNA]</scope>
    <source>
        <strain evidence="2 3">S2T63</strain>
    </source>
</reference>
<dbReference type="GO" id="GO:0004497">
    <property type="term" value="F:monooxygenase activity"/>
    <property type="evidence" value="ECO:0007669"/>
    <property type="project" value="UniProtKB-KW"/>
</dbReference>
<accession>A0A498C3J0</accession>
<keyword evidence="3" id="KW-1185">Reference proteome</keyword>
<dbReference type="AlphaFoldDB" id="A0A498C3J0"/>
<dbReference type="Proteomes" id="UP000273158">
    <property type="component" value="Unassembled WGS sequence"/>
</dbReference>
<evidence type="ECO:0000313" key="3">
    <source>
        <dbReference type="Proteomes" id="UP000273158"/>
    </source>
</evidence>
<organism evidence="2 3">
    <name type="scientific">Microbacterium telephonicum</name>
    <dbReference type="NCBI Taxonomy" id="1714841"/>
    <lineage>
        <taxon>Bacteria</taxon>
        <taxon>Bacillati</taxon>
        <taxon>Actinomycetota</taxon>
        <taxon>Actinomycetes</taxon>
        <taxon>Micrococcales</taxon>
        <taxon>Microbacteriaceae</taxon>
        <taxon>Microbacterium</taxon>
    </lineage>
</organism>
<sequence length="94" mass="10572">MGDVFLTGLLVCSTREEAELVERLLPDHVALTRAEPGCASFEVTRRPDSLMWEVQERFNSEESFRAHQSRGALSAWGRETAGIERRYTVTGLTS</sequence>
<evidence type="ECO:0000313" key="2">
    <source>
        <dbReference type="EMBL" id="RLK47438.1"/>
    </source>
</evidence>
<dbReference type="SUPFAM" id="SSF54909">
    <property type="entry name" value="Dimeric alpha+beta barrel"/>
    <property type="match status" value="1"/>
</dbReference>
<name>A0A498C3J0_9MICO</name>
<keyword evidence="2" id="KW-0560">Oxidoreductase</keyword>
<dbReference type="Gene3D" id="3.30.70.100">
    <property type="match status" value="1"/>
</dbReference>
<gene>
    <name evidence="2" type="ORF">C7474_2020</name>
</gene>
<keyword evidence="2" id="KW-0503">Monooxygenase</keyword>
<dbReference type="InterPro" id="IPR011008">
    <property type="entry name" value="Dimeric_a/b-barrel"/>
</dbReference>
<proteinExistence type="predicted"/>
<feature type="domain" description="ABM" evidence="1">
    <location>
        <begin position="16"/>
        <end position="76"/>
    </location>
</feature>
<dbReference type="OrthoDB" id="9812192at2"/>
<dbReference type="RefSeq" id="WP_121059613.1">
    <property type="nucleotide sequence ID" value="NZ_RCDB01000003.1"/>
</dbReference>
<dbReference type="InterPro" id="IPR007138">
    <property type="entry name" value="ABM_dom"/>
</dbReference>
<protein>
    <submittedName>
        <fullName evidence="2">Quinol monooxygenase YgiN</fullName>
    </submittedName>
</protein>